<evidence type="ECO:0000256" key="1">
    <source>
        <dbReference type="SAM" id="MobiDB-lite"/>
    </source>
</evidence>
<organism evidence="2">
    <name type="scientific">Octopus bimaculoides</name>
    <name type="common">California two-spotted octopus</name>
    <dbReference type="NCBI Taxonomy" id="37653"/>
    <lineage>
        <taxon>Eukaryota</taxon>
        <taxon>Metazoa</taxon>
        <taxon>Spiralia</taxon>
        <taxon>Lophotrochozoa</taxon>
        <taxon>Mollusca</taxon>
        <taxon>Cephalopoda</taxon>
        <taxon>Coleoidea</taxon>
        <taxon>Octopodiformes</taxon>
        <taxon>Octopoda</taxon>
        <taxon>Incirrata</taxon>
        <taxon>Octopodidae</taxon>
        <taxon>Octopus</taxon>
    </lineage>
</organism>
<accession>A0A0L8G2B4</accession>
<sequence length="76" mass="9623">MTVFTDRRMERDRLDITIVHMHMSLLTRMLKSERARREKMRKMGQCERGKQRVREKREREIQSMCEREREREKERQ</sequence>
<feature type="region of interest" description="Disordered" evidence="1">
    <location>
        <begin position="35"/>
        <end position="76"/>
    </location>
</feature>
<dbReference type="AlphaFoldDB" id="A0A0L8G2B4"/>
<feature type="compositionally biased region" description="Basic and acidic residues" evidence="1">
    <location>
        <begin position="44"/>
        <end position="76"/>
    </location>
</feature>
<proteinExistence type="predicted"/>
<reference evidence="2" key="1">
    <citation type="submission" date="2015-07" db="EMBL/GenBank/DDBJ databases">
        <title>MeaNS - Measles Nucleotide Surveillance Program.</title>
        <authorList>
            <person name="Tran T."/>
            <person name="Druce J."/>
        </authorList>
    </citation>
    <scope>NUCLEOTIDE SEQUENCE</scope>
    <source>
        <strain evidence="2">UCB-OBI-ISO-001</strain>
        <tissue evidence="2">Gonad</tissue>
    </source>
</reference>
<gene>
    <name evidence="2" type="ORF">OCBIM_22002349mg</name>
</gene>
<protein>
    <submittedName>
        <fullName evidence="2">Uncharacterized protein</fullName>
    </submittedName>
</protein>
<evidence type="ECO:0000313" key="2">
    <source>
        <dbReference type="EMBL" id="KOF70705.1"/>
    </source>
</evidence>
<dbReference type="EMBL" id="KQ424640">
    <property type="protein sequence ID" value="KOF70705.1"/>
    <property type="molecule type" value="Genomic_DNA"/>
</dbReference>
<name>A0A0L8G2B4_OCTBM</name>